<organism evidence="2 3">
    <name type="scientific">Leersia perrieri</name>
    <dbReference type="NCBI Taxonomy" id="77586"/>
    <lineage>
        <taxon>Eukaryota</taxon>
        <taxon>Viridiplantae</taxon>
        <taxon>Streptophyta</taxon>
        <taxon>Embryophyta</taxon>
        <taxon>Tracheophyta</taxon>
        <taxon>Spermatophyta</taxon>
        <taxon>Magnoliopsida</taxon>
        <taxon>Liliopsida</taxon>
        <taxon>Poales</taxon>
        <taxon>Poaceae</taxon>
        <taxon>BOP clade</taxon>
        <taxon>Oryzoideae</taxon>
        <taxon>Oryzeae</taxon>
        <taxon>Oryzinae</taxon>
        <taxon>Leersia</taxon>
    </lineage>
</organism>
<proteinExistence type="predicted"/>
<dbReference type="EnsemblPlants" id="LPERR03G05480.2">
    <property type="protein sequence ID" value="LPERR03G05480.2"/>
    <property type="gene ID" value="LPERR03G05480"/>
</dbReference>
<accession>A0A0D9VQD0</accession>
<dbReference type="HOGENOM" id="CLU_2230006_0_0_1"/>
<sequence length="106" mass="11298">LPLQLFSRSLSPIPTRLPSPTLPRFNGASARWVAPSPAGGGKGSSEAASARHGRGRRDRGTVRRRRGQGAPPRRGADLAAWRPAAPRHCGSRQVTRGLITSLFAKV</sequence>
<evidence type="ECO:0000313" key="3">
    <source>
        <dbReference type="Proteomes" id="UP000032180"/>
    </source>
</evidence>
<keyword evidence="3" id="KW-1185">Reference proteome</keyword>
<dbReference type="AlphaFoldDB" id="A0A0D9VQD0"/>
<evidence type="ECO:0000256" key="1">
    <source>
        <dbReference type="SAM" id="MobiDB-lite"/>
    </source>
</evidence>
<reference evidence="3" key="2">
    <citation type="submission" date="2013-12" db="EMBL/GenBank/DDBJ databases">
        <authorList>
            <person name="Yu Y."/>
            <person name="Lee S."/>
            <person name="de Baynast K."/>
            <person name="Wissotski M."/>
            <person name="Liu L."/>
            <person name="Talag J."/>
            <person name="Goicoechea J."/>
            <person name="Angelova A."/>
            <person name="Jetty R."/>
            <person name="Kudrna D."/>
            <person name="Golser W."/>
            <person name="Rivera L."/>
            <person name="Zhang J."/>
            <person name="Wing R."/>
        </authorList>
    </citation>
    <scope>NUCLEOTIDE SEQUENCE</scope>
</reference>
<feature type="compositionally biased region" description="Basic residues" evidence="1">
    <location>
        <begin position="51"/>
        <end position="67"/>
    </location>
</feature>
<reference evidence="2 3" key="1">
    <citation type="submission" date="2012-08" db="EMBL/GenBank/DDBJ databases">
        <title>Oryza genome evolution.</title>
        <authorList>
            <person name="Wing R.A."/>
        </authorList>
    </citation>
    <scope>NUCLEOTIDE SEQUENCE</scope>
</reference>
<dbReference type="Gramene" id="LPERR03G05480.2">
    <property type="protein sequence ID" value="LPERR03G05480.2"/>
    <property type="gene ID" value="LPERR03G05480"/>
</dbReference>
<dbReference type="Proteomes" id="UP000032180">
    <property type="component" value="Chromosome 3"/>
</dbReference>
<reference evidence="2" key="3">
    <citation type="submission" date="2015-04" db="UniProtKB">
        <authorList>
            <consortium name="EnsemblPlants"/>
        </authorList>
    </citation>
    <scope>IDENTIFICATION</scope>
</reference>
<name>A0A0D9VQD0_9ORYZ</name>
<feature type="region of interest" description="Disordered" evidence="1">
    <location>
        <begin position="9"/>
        <end position="89"/>
    </location>
</feature>
<evidence type="ECO:0000313" key="2">
    <source>
        <dbReference type="EnsemblPlants" id="LPERR03G05480.2"/>
    </source>
</evidence>
<protein>
    <submittedName>
        <fullName evidence="2">Uncharacterized protein</fullName>
    </submittedName>
</protein>